<dbReference type="OrthoDB" id="6813804at2"/>
<name>A0A411MKQ6_9PSED</name>
<dbReference type="KEGG" id="ptk:EXN22_17445"/>
<evidence type="ECO:0000313" key="3">
    <source>
        <dbReference type="EMBL" id="QBF27385.1"/>
    </source>
</evidence>
<feature type="coiled-coil region" evidence="1">
    <location>
        <begin position="141"/>
        <end position="175"/>
    </location>
</feature>
<sequence>MKFTSNIVPLVKAQLQNDKVDLKIFSPYLTGLAALDIALLGKSAKVYTLVNVQVLASGASSFTAIKALLDKKIPVYVLPNLHAKMIVAKDRFVTLGSQNFTERGATANLESNIRVRGVSKGVQALVAKMERQATLLTPGFLESVNKAAQALANQYEALREQADKLDRDLIAAEKLRARVLRGERVIDAEVRSALAKRPQSNPRTCSIVSRFDEKYARLQHSLKGEELLTWPIGKKTHDFKPQHRYLCISGAGKLGWVRVNKTVYSFIENRIGIDRGQIKGQAQWGVAIDASDTACKARKGDYNLRVAVIDHEDKELCHVFMRYNTEDLDVYPAVMLRNSGKPKAPAALRRKAADWIDANSESFKRDIKRLITTPFKFEENLTGERADKFFGAEGTSHRLCLVKLRSNVALRVLDPVETAVE</sequence>
<dbReference type="AlphaFoldDB" id="A0A411MKQ6"/>
<evidence type="ECO:0000259" key="2">
    <source>
        <dbReference type="PROSITE" id="PS50035"/>
    </source>
</evidence>
<keyword evidence="4" id="KW-1185">Reference proteome</keyword>
<accession>A0A411MKQ6</accession>
<dbReference type="GO" id="GO:0003824">
    <property type="term" value="F:catalytic activity"/>
    <property type="evidence" value="ECO:0007669"/>
    <property type="project" value="InterPro"/>
</dbReference>
<dbReference type="PROSITE" id="PS50035">
    <property type="entry name" value="PLD"/>
    <property type="match status" value="1"/>
</dbReference>
<organism evidence="3 4">
    <name type="scientific">Pseudomonas tructae</name>
    <dbReference type="NCBI Taxonomy" id="2518644"/>
    <lineage>
        <taxon>Bacteria</taxon>
        <taxon>Pseudomonadati</taxon>
        <taxon>Pseudomonadota</taxon>
        <taxon>Gammaproteobacteria</taxon>
        <taxon>Pseudomonadales</taxon>
        <taxon>Pseudomonadaceae</taxon>
        <taxon>Pseudomonas</taxon>
    </lineage>
</organism>
<dbReference type="RefSeq" id="WP_130265245.1">
    <property type="nucleotide sequence ID" value="NZ_CP035952.1"/>
</dbReference>
<protein>
    <submittedName>
        <fullName evidence="3">Phosphatidylserine/phosphatidylglycerophosphate/ cardiolipin synthase family protein</fullName>
    </submittedName>
</protein>
<reference evidence="3 4" key="1">
    <citation type="submission" date="2019-02" db="EMBL/GenBank/DDBJ databases">
        <title>Complete genome sequence of Pseudomonas sp. SNU WT1 isolated from rainbow trout.</title>
        <authorList>
            <person name="Oh W.T."/>
            <person name="Park S.C."/>
        </authorList>
    </citation>
    <scope>NUCLEOTIDE SEQUENCE [LARGE SCALE GENOMIC DNA]</scope>
    <source>
        <strain evidence="3 4">SNU WT1</strain>
    </source>
</reference>
<evidence type="ECO:0000313" key="4">
    <source>
        <dbReference type="Proteomes" id="UP000291130"/>
    </source>
</evidence>
<dbReference type="GO" id="GO:0006793">
    <property type="term" value="P:phosphorus metabolic process"/>
    <property type="evidence" value="ECO:0007669"/>
    <property type="project" value="UniProtKB-ARBA"/>
</dbReference>
<dbReference type="Pfam" id="PF13091">
    <property type="entry name" value="PLDc_2"/>
    <property type="match status" value="1"/>
</dbReference>
<keyword evidence="1" id="KW-0175">Coiled coil</keyword>
<gene>
    <name evidence="3" type="ORF">EXN22_17445</name>
</gene>
<dbReference type="Gene3D" id="3.30.870.10">
    <property type="entry name" value="Endonuclease Chain A"/>
    <property type="match status" value="1"/>
</dbReference>
<dbReference type="InterPro" id="IPR001736">
    <property type="entry name" value="PLipase_D/transphosphatidylase"/>
</dbReference>
<dbReference type="SUPFAM" id="SSF56024">
    <property type="entry name" value="Phospholipase D/nuclease"/>
    <property type="match status" value="1"/>
</dbReference>
<dbReference type="InterPro" id="IPR025202">
    <property type="entry name" value="PLD-like_dom"/>
</dbReference>
<evidence type="ECO:0000256" key="1">
    <source>
        <dbReference type="SAM" id="Coils"/>
    </source>
</evidence>
<feature type="domain" description="PLD phosphodiesterase" evidence="2">
    <location>
        <begin position="77"/>
        <end position="104"/>
    </location>
</feature>
<dbReference type="Proteomes" id="UP000291130">
    <property type="component" value="Chromosome"/>
</dbReference>
<proteinExistence type="predicted"/>
<dbReference type="EMBL" id="CP035952">
    <property type="protein sequence ID" value="QBF27385.1"/>
    <property type="molecule type" value="Genomic_DNA"/>
</dbReference>